<dbReference type="GO" id="GO:0055088">
    <property type="term" value="P:lipid homeostasis"/>
    <property type="evidence" value="ECO:0007669"/>
    <property type="project" value="TreeGrafter"/>
</dbReference>
<protein>
    <recommendedName>
        <fullName evidence="3">Patatin</fullName>
        <ecNumber evidence="3">3.1.1.-</ecNumber>
    </recommendedName>
</protein>
<dbReference type="EC" id="3.1.1.-" evidence="3"/>
<keyword evidence="2 3" id="KW-0378">Hydrolase</keyword>
<dbReference type="InterPro" id="IPR033562">
    <property type="entry name" value="PLPL"/>
</dbReference>
<dbReference type="PROSITE" id="PS51635">
    <property type="entry name" value="PNPLA"/>
    <property type="match status" value="1"/>
</dbReference>
<evidence type="ECO:0000256" key="3">
    <source>
        <dbReference type="RuleBase" id="RU361262"/>
    </source>
</evidence>
<evidence type="ECO:0000256" key="2">
    <source>
        <dbReference type="PROSITE-ProRule" id="PRU01161"/>
    </source>
</evidence>
<accession>A0AAD5DRI9</accession>
<keyword evidence="7" id="KW-1185">Reference proteome</keyword>
<evidence type="ECO:0000313" key="6">
    <source>
        <dbReference type="EMBL" id="KAI7842427.1"/>
    </source>
</evidence>
<feature type="region of interest" description="Disordered" evidence="4">
    <location>
        <begin position="187"/>
        <end position="206"/>
    </location>
</feature>
<dbReference type="PANTHER" id="PTHR12406">
    <property type="entry name" value="CALCIUM-INDEPENDENT PHOSPHOLIPASE A2 IPLA2 -RELATED"/>
    <property type="match status" value="1"/>
</dbReference>
<evidence type="ECO:0000259" key="5">
    <source>
        <dbReference type="PROSITE" id="PS51635"/>
    </source>
</evidence>
<proteinExistence type="inferred from homology"/>
<evidence type="ECO:0000256" key="4">
    <source>
        <dbReference type="SAM" id="MobiDB-lite"/>
    </source>
</evidence>
<dbReference type="PANTHER" id="PTHR12406:SF45">
    <property type="entry name" value="PATATIN"/>
    <property type="match status" value="1"/>
</dbReference>
<comment type="caution">
    <text evidence="6">The sequence shown here is derived from an EMBL/GenBank/DDBJ whole genome shotgun (WGS) entry which is preliminary data.</text>
</comment>
<dbReference type="AlphaFoldDB" id="A0AAD5DRI9"/>
<dbReference type="GO" id="GO:0005737">
    <property type="term" value="C:cytoplasm"/>
    <property type="evidence" value="ECO:0007669"/>
    <property type="project" value="TreeGrafter"/>
</dbReference>
<gene>
    <name evidence="6" type="ORF">COHA_004066</name>
</gene>
<sequence>MWWFWKVGAVHYLQQHYDLSGVQLHGSSSGAIVAVLAACGVDLRRAAQHTAQVLEEHRVRDRMLGVLGQWGGIARRCLQDLLPEDAHQRCTGRVRLRVTAWPSFRPVIIQRFHSKQDVIDACLASGHLPFLLDGRLAATVRGMRAVDGAFCRWAAMARQQPGALLTALLRPVGAAVTSAGAAPGAQGLPTHLAGSGGASHGVSSDQPGAGVEGIVFPPLQRGRFVLDYINDEQLAPLRMRFAAVRLRPAEGLQELVRCGAAYAERLHAHGVWAAWLRGGGDSGARQPAAA</sequence>
<dbReference type="Proteomes" id="UP001205105">
    <property type="component" value="Unassembled WGS sequence"/>
</dbReference>
<dbReference type="GO" id="GO:0016020">
    <property type="term" value="C:membrane"/>
    <property type="evidence" value="ECO:0007669"/>
    <property type="project" value="TreeGrafter"/>
</dbReference>
<feature type="active site" description="Nucleophile" evidence="2">
    <location>
        <position position="28"/>
    </location>
</feature>
<comment type="similarity">
    <text evidence="3">Belongs to the patatin family.</text>
</comment>
<feature type="active site" description="Proton acceptor" evidence="2">
    <location>
        <position position="147"/>
    </location>
</feature>
<evidence type="ECO:0000256" key="1">
    <source>
        <dbReference type="ARBA" id="ARBA00023098"/>
    </source>
</evidence>
<feature type="short sequence motif" description="DGA/G" evidence="2">
    <location>
        <begin position="147"/>
        <end position="149"/>
    </location>
</feature>
<dbReference type="GO" id="GO:0004806">
    <property type="term" value="F:triacylglycerol lipase activity"/>
    <property type="evidence" value="ECO:0007669"/>
    <property type="project" value="TreeGrafter"/>
</dbReference>
<keyword evidence="1 2" id="KW-0443">Lipid metabolism</keyword>
<dbReference type="EMBL" id="JADXDR010000053">
    <property type="protein sequence ID" value="KAI7842427.1"/>
    <property type="molecule type" value="Genomic_DNA"/>
</dbReference>
<dbReference type="GO" id="GO:0005811">
    <property type="term" value="C:lipid droplet"/>
    <property type="evidence" value="ECO:0007669"/>
    <property type="project" value="TreeGrafter"/>
</dbReference>
<dbReference type="Pfam" id="PF01734">
    <property type="entry name" value="Patatin"/>
    <property type="match status" value="1"/>
</dbReference>
<reference evidence="6" key="1">
    <citation type="submission" date="2020-11" db="EMBL/GenBank/DDBJ databases">
        <title>Chlorella ohadii genome sequencing and assembly.</title>
        <authorList>
            <person name="Murik O."/>
            <person name="Treves H."/>
            <person name="Kedem I."/>
            <person name="Shotland Y."/>
            <person name="Kaplan A."/>
        </authorList>
    </citation>
    <scope>NUCLEOTIDE SEQUENCE</scope>
    <source>
        <strain evidence="6">1</strain>
    </source>
</reference>
<evidence type="ECO:0000313" key="7">
    <source>
        <dbReference type="Proteomes" id="UP001205105"/>
    </source>
</evidence>
<comment type="function">
    <text evidence="3">Lipolytic acyl hydrolase (LAH).</text>
</comment>
<organism evidence="6 7">
    <name type="scientific">Chlorella ohadii</name>
    <dbReference type="NCBI Taxonomy" id="2649997"/>
    <lineage>
        <taxon>Eukaryota</taxon>
        <taxon>Viridiplantae</taxon>
        <taxon>Chlorophyta</taxon>
        <taxon>core chlorophytes</taxon>
        <taxon>Trebouxiophyceae</taxon>
        <taxon>Chlorellales</taxon>
        <taxon>Chlorellaceae</taxon>
        <taxon>Chlorella clade</taxon>
        <taxon>Chlorella</taxon>
    </lineage>
</organism>
<dbReference type="InterPro" id="IPR016035">
    <property type="entry name" value="Acyl_Trfase/lysoPLipase"/>
</dbReference>
<feature type="short sequence motif" description="GXSXG" evidence="2">
    <location>
        <begin position="26"/>
        <end position="30"/>
    </location>
</feature>
<feature type="domain" description="PNPLA" evidence="5">
    <location>
        <begin position="1"/>
        <end position="166"/>
    </location>
</feature>
<dbReference type="GO" id="GO:0019433">
    <property type="term" value="P:triglyceride catabolic process"/>
    <property type="evidence" value="ECO:0007669"/>
    <property type="project" value="TreeGrafter"/>
</dbReference>
<comment type="domain">
    <text evidence="3">The nitrogen atoms of the two glycine residues in the GGXR motif define the oxyanion hole, and stabilize the oxyanion that forms during the nucleophilic attack by the catalytic serine during substrate cleavage.</text>
</comment>
<comment type="caution">
    <text evidence="2">Lacks conserved residue(s) required for the propagation of feature annotation.</text>
</comment>
<keyword evidence="2 3" id="KW-0442">Lipid degradation</keyword>
<dbReference type="SUPFAM" id="SSF52151">
    <property type="entry name" value="FabD/lysophospholipase-like"/>
    <property type="match status" value="1"/>
</dbReference>
<dbReference type="InterPro" id="IPR002641">
    <property type="entry name" value="PNPLA_dom"/>
</dbReference>
<name>A0AAD5DRI9_9CHLO</name>